<organism evidence="1 2">
    <name type="scientific">Altericroceibacterium spongiae</name>
    <dbReference type="NCBI Taxonomy" id="2320269"/>
    <lineage>
        <taxon>Bacteria</taxon>
        <taxon>Pseudomonadati</taxon>
        <taxon>Pseudomonadota</taxon>
        <taxon>Alphaproteobacteria</taxon>
        <taxon>Sphingomonadales</taxon>
        <taxon>Erythrobacteraceae</taxon>
        <taxon>Altericroceibacterium</taxon>
    </lineage>
</organism>
<name>A0A420E6W7_9SPHN</name>
<dbReference type="AlphaFoldDB" id="A0A420E6W7"/>
<reference evidence="1 2" key="1">
    <citation type="submission" date="2018-09" db="EMBL/GenBank/DDBJ databases">
        <title>Altererythrobacter spongiae sp. nov., isolated from a marine sponge.</title>
        <authorList>
            <person name="Zhuang L."/>
            <person name="Luo L."/>
        </authorList>
    </citation>
    <scope>NUCLEOTIDE SEQUENCE [LARGE SCALE GENOMIC DNA]</scope>
    <source>
        <strain evidence="1 2">HN-Y73</strain>
    </source>
</reference>
<proteinExistence type="predicted"/>
<sequence length="125" mass="13701">MSFKAGVQYGDFEGSAAADRADKNDLGDYLRSNGLMQAGEFLVAVELWVGENHGGKVTQPSIQAVVVDAPDYEGAVRDVLNQEPVPVRKIDLPISLDQFLGLFKRFAVTLTIRGGDLSRKDYREV</sequence>
<evidence type="ECO:0000313" key="2">
    <source>
        <dbReference type="Proteomes" id="UP000284395"/>
    </source>
</evidence>
<gene>
    <name evidence="1" type="ORF">D6851_17450</name>
</gene>
<accession>A0A420E6W7</accession>
<comment type="caution">
    <text evidence="1">The sequence shown here is derived from an EMBL/GenBank/DDBJ whole genome shotgun (WGS) entry which is preliminary data.</text>
</comment>
<dbReference type="Proteomes" id="UP000284395">
    <property type="component" value="Unassembled WGS sequence"/>
</dbReference>
<protein>
    <submittedName>
        <fullName evidence="1">Uncharacterized protein</fullName>
    </submittedName>
</protein>
<dbReference type="RefSeq" id="WP_120326103.1">
    <property type="nucleotide sequence ID" value="NZ_RAPF01000028.1"/>
</dbReference>
<evidence type="ECO:0000313" key="1">
    <source>
        <dbReference type="EMBL" id="RKF13668.1"/>
    </source>
</evidence>
<dbReference type="EMBL" id="RAPF01000028">
    <property type="protein sequence ID" value="RKF13668.1"/>
    <property type="molecule type" value="Genomic_DNA"/>
</dbReference>
<keyword evidence="2" id="KW-1185">Reference proteome</keyword>
<dbReference type="OrthoDB" id="582647at2"/>